<dbReference type="FunFam" id="3.90.1170.10:FF:000005">
    <property type="entry name" value="39S ribosomal protein L16, mitochondrial"/>
    <property type="match status" value="1"/>
</dbReference>
<dbReference type="GO" id="GO:0003735">
    <property type="term" value="F:structural constituent of ribosome"/>
    <property type="evidence" value="ECO:0007669"/>
    <property type="project" value="InterPro"/>
</dbReference>
<comment type="caution">
    <text evidence="10">The sequence shown here is derived from an EMBL/GenBank/DDBJ whole genome shotgun (WGS) entry which is preliminary data.</text>
</comment>
<protein>
    <recommendedName>
        <fullName evidence="7">Large ribosomal subunit protein uL16m</fullName>
    </recommendedName>
    <alternativeName>
        <fullName evidence="8">39S ribosomal protein L16, mitochondrial</fullName>
    </alternativeName>
</protein>
<evidence type="ECO:0000256" key="2">
    <source>
        <dbReference type="ARBA" id="ARBA00008931"/>
    </source>
</evidence>
<dbReference type="SUPFAM" id="SSF54686">
    <property type="entry name" value="Ribosomal protein L16p/L10e"/>
    <property type="match status" value="1"/>
</dbReference>
<accession>A0A8J6EGU1</accession>
<sequence length="253" mass="28740">MAAALRRRVSGLRCGLLTGHLWSPHKAAAAGLRSYEPPPDFTGVGMKERPKLRVMQKAPDLVKVVKVPRSLRDICGPAEHGRDFKEGQYGILAMGGGYLHWGHFEMIRLTLNRKFDLKTTFSNWLIEAPHKPITRKGLGQRMGGGKGAVDHYVTPVKADQLIVEVGGRCEFAEVLPVLTQVANKLPFPAKAVSRETLKQLQEEQEEKQRNNQNPWTFERLVTSNMMGCRRYLSPFDLHYKGRYWGKRLMKHRV</sequence>
<evidence type="ECO:0000256" key="7">
    <source>
        <dbReference type="ARBA" id="ARBA00035302"/>
    </source>
</evidence>
<dbReference type="CDD" id="cd01433">
    <property type="entry name" value="Ribosomal_L16_L10e"/>
    <property type="match status" value="1"/>
</dbReference>
<dbReference type="Proteomes" id="UP000770717">
    <property type="component" value="Unassembled WGS sequence"/>
</dbReference>
<keyword evidence="4 9" id="KW-0689">Ribosomal protein</keyword>
<keyword evidence="5" id="KW-0496">Mitochondrion</keyword>
<evidence type="ECO:0000256" key="8">
    <source>
        <dbReference type="ARBA" id="ARBA00035440"/>
    </source>
</evidence>
<dbReference type="GO" id="GO:0019843">
    <property type="term" value="F:rRNA binding"/>
    <property type="evidence" value="ECO:0007669"/>
    <property type="project" value="InterPro"/>
</dbReference>
<organism evidence="10 11">
    <name type="scientific">Eleutherodactylus coqui</name>
    <name type="common">Puerto Rican coqui</name>
    <dbReference type="NCBI Taxonomy" id="57060"/>
    <lineage>
        <taxon>Eukaryota</taxon>
        <taxon>Metazoa</taxon>
        <taxon>Chordata</taxon>
        <taxon>Craniata</taxon>
        <taxon>Vertebrata</taxon>
        <taxon>Euteleostomi</taxon>
        <taxon>Amphibia</taxon>
        <taxon>Batrachia</taxon>
        <taxon>Anura</taxon>
        <taxon>Neobatrachia</taxon>
        <taxon>Hyloidea</taxon>
        <taxon>Eleutherodactylidae</taxon>
        <taxon>Eleutherodactylinae</taxon>
        <taxon>Eleutherodactylus</taxon>
        <taxon>Eleutherodactylus</taxon>
    </lineage>
</organism>
<reference evidence="10" key="1">
    <citation type="thesis" date="2020" institute="ProQuest LLC" country="789 East Eisenhower Parkway, Ann Arbor, MI, USA">
        <title>Comparative Genomics and Chromosome Evolution.</title>
        <authorList>
            <person name="Mudd A.B."/>
        </authorList>
    </citation>
    <scope>NUCLEOTIDE SEQUENCE</scope>
    <source>
        <strain evidence="10">HN-11 Male</strain>
        <tissue evidence="10">Kidney and liver</tissue>
    </source>
</reference>
<dbReference type="PANTHER" id="PTHR12220">
    <property type="entry name" value="50S/60S RIBOSOMAL PROTEIN L16"/>
    <property type="match status" value="1"/>
</dbReference>
<keyword evidence="11" id="KW-1185">Reference proteome</keyword>
<evidence type="ECO:0000256" key="4">
    <source>
        <dbReference type="ARBA" id="ARBA00022980"/>
    </source>
</evidence>
<dbReference type="EMBL" id="WNTK01000739">
    <property type="protein sequence ID" value="KAG9468766.1"/>
    <property type="molecule type" value="Genomic_DNA"/>
</dbReference>
<evidence type="ECO:0000256" key="3">
    <source>
        <dbReference type="ARBA" id="ARBA00022946"/>
    </source>
</evidence>
<evidence type="ECO:0000256" key="9">
    <source>
        <dbReference type="RuleBase" id="RU004413"/>
    </source>
</evidence>
<dbReference type="InterPro" id="IPR036920">
    <property type="entry name" value="Ribosomal_uL16_sf"/>
</dbReference>
<dbReference type="GO" id="GO:0032543">
    <property type="term" value="P:mitochondrial translation"/>
    <property type="evidence" value="ECO:0007669"/>
    <property type="project" value="TreeGrafter"/>
</dbReference>
<dbReference type="Gene3D" id="3.90.1170.10">
    <property type="entry name" value="Ribosomal protein L10e/L16"/>
    <property type="match status" value="1"/>
</dbReference>
<dbReference type="GO" id="GO:0005743">
    <property type="term" value="C:mitochondrial inner membrane"/>
    <property type="evidence" value="ECO:0007669"/>
    <property type="project" value="UniProtKB-ARBA"/>
</dbReference>
<dbReference type="PRINTS" id="PR00060">
    <property type="entry name" value="RIBOSOMALL16"/>
</dbReference>
<name>A0A8J6EGU1_ELECQ</name>
<dbReference type="GO" id="GO:0005762">
    <property type="term" value="C:mitochondrial large ribosomal subunit"/>
    <property type="evidence" value="ECO:0007669"/>
    <property type="project" value="TreeGrafter"/>
</dbReference>
<dbReference type="OrthoDB" id="268521at2759"/>
<evidence type="ECO:0000256" key="1">
    <source>
        <dbReference type="ARBA" id="ARBA00004173"/>
    </source>
</evidence>
<dbReference type="Pfam" id="PF00252">
    <property type="entry name" value="Ribosomal_L16"/>
    <property type="match status" value="1"/>
</dbReference>
<dbReference type="InterPro" id="IPR047873">
    <property type="entry name" value="Ribosomal_uL16"/>
</dbReference>
<comment type="subcellular location">
    <subcellularLocation>
        <location evidence="1">Mitochondrion</location>
    </subcellularLocation>
</comment>
<dbReference type="PANTHER" id="PTHR12220:SF13">
    <property type="entry name" value="LARGE RIBOSOMAL SUBUNIT PROTEIN UL16M"/>
    <property type="match status" value="1"/>
</dbReference>
<keyword evidence="3" id="KW-0809">Transit peptide</keyword>
<gene>
    <name evidence="10" type="ORF">GDO78_021996</name>
</gene>
<dbReference type="InterPro" id="IPR016180">
    <property type="entry name" value="Ribosomal_uL16_dom"/>
</dbReference>
<evidence type="ECO:0000256" key="6">
    <source>
        <dbReference type="ARBA" id="ARBA00023274"/>
    </source>
</evidence>
<dbReference type="AlphaFoldDB" id="A0A8J6EGU1"/>
<proteinExistence type="inferred from homology"/>
<evidence type="ECO:0000313" key="11">
    <source>
        <dbReference type="Proteomes" id="UP000770717"/>
    </source>
</evidence>
<evidence type="ECO:0000256" key="5">
    <source>
        <dbReference type="ARBA" id="ARBA00023128"/>
    </source>
</evidence>
<comment type="similarity">
    <text evidence="2 9">Belongs to the universal ribosomal protein uL16 family.</text>
</comment>
<dbReference type="InterPro" id="IPR000114">
    <property type="entry name" value="Ribosomal_uL16_bact-type"/>
</dbReference>
<keyword evidence="6 9" id="KW-0687">Ribonucleoprotein</keyword>
<evidence type="ECO:0000313" key="10">
    <source>
        <dbReference type="EMBL" id="KAG9468766.1"/>
    </source>
</evidence>